<dbReference type="Proteomes" id="UP001153678">
    <property type="component" value="Unassembled WGS sequence"/>
</dbReference>
<protein>
    <submittedName>
        <fullName evidence="1">6499_t:CDS:1</fullName>
    </submittedName>
</protein>
<reference evidence="1" key="1">
    <citation type="submission" date="2022-08" db="EMBL/GenBank/DDBJ databases">
        <authorList>
            <person name="Kallberg Y."/>
            <person name="Tangrot J."/>
            <person name="Rosling A."/>
        </authorList>
    </citation>
    <scope>NUCLEOTIDE SEQUENCE</scope>
    <source>
        <strain evidence="1">Wild A</strain>
    </source>
</reference>
<proteinExistence type="predicted"/>
<keyword evidence="2" id="KW-1185">Reference proteome</keyword>
<dbReference type="AlphaFoldDB" id="A0A9W4X4H7"/>
<accession>A0A9W4X4H7</accession>
<sequence>MYHPPALENDGAKLNLMNDGEKYFPHNDQDLHEMLCIFVSKNKKFTIFIEMLSKVFSDWSFPKYKDLENDSSWAILKHLIAELNSVLNEASKSEPVDFAIDLLQSEKTVGVTELKDKDFYKGIA</sequence>
<name>A0A9W4X4H7_9GLOM</name>
<evidence type="ECO:0000313" key="2">
    <source>
        <dbReference type="Proteomes" id="UP001153678"/>
    </source>
</evidence>
<dbReference type="EMBL" id="CAMKVN010003924">
    <property type="protein sequence ID" value="CAI2185928.1"/>
    <property type="molecule type" value="Genomic_DNA"/>
</dbReference>
<gene>
    <name evidence="1" type="ORF">FWILDA_LOCUS12322</name>
</gene>
<evidence type="ECO:0000313" key="1">
    <source>
        <dbReference type="EMBL" id="CAI2185928.1"/>
    </source>
</evidence>
<dbReference type="OrthoDB" id="2438096at2759"/>
<organism evidence="1 2">
    <name type="scientific">Funneliformis geosporum</name>
    <dbReference type="NCBI Taxonomy" id="1117311"/>
    <lineage>
        <taxon>Eukaryota</taxon>
        <taxon>Fungi</taxon>
        <taxon>Fungi incertae sedis</taxon>
        <taxon>Mucoromycota</taxon>
        <taxon>Glomeromycotina</taxon>
        <taxon>Glomeromycetes</taxon>
        <taxon>Glomerales</taxon>
        <taxon>Glomeraceae</taxon>
        <taxon>Funneliformis</taxon>
    </lineage>
</organism>
<comment type="caution">
    <text evidence="1">The sequence shown here is derived from an EMBL/GenBank/DDBJ whole genome shotgun (WGS) entry which is preliminary data.</text>
</comment>